<evidence type="ECO:0000313" key="6">
    <source>
        <dbReference type="EMBL" id="AAO03714.1"/>
    </source>
</evidence>
<comment type="similarity">
    <text evidence="1">Belongs to the ABC transporter superfamily.</text>
</comment>
<dbReference type="GO" id="GO:0005524">
    <property type="term" value="F:ATP binding"/>
    <property type="evidence" value="ECO:0007669"/>
    <property type="project" value="UniProtKB-KW"/>
</dbReference>
<feature type="domain" description="ABC transporter" evidence="5">
    <location>
        <begin position="4"/>
        <end position="232"/>
    </location>
</feature>
<evidence type="ECO:0000259" key="5">
    <source>
        <dbReference type="PROSITE" id="PS50893"/>
    </source>
</evidence>
<dbReference type="GO" id="GO:0016887">
    <property type="term" value="F:ATP hydrolysis activity"/>
    <property type="evidence" value="ECO:0007669"/>
    <property type="project" value="InterPro"/>
</dbReference>
<sequence>MNEIVIKGLSKSYDGKKDALNSLDLVIPNGMFGILGRNGSGKSTLMNIIATILQPSKGTVTINGIEIKNSQKIRQMIGYLPQDFDFYPNMKVSEVLYYLGFLSKINQKDFDKYVDLILRKVNLIDYKNKKVKSLSGGMKKRLGIAQAILHDPKVIIVDEPTAGLDPEERVRLRNLLSDLAENKIVIISTHIVSDIESTCNKIAILDKGSLVYKGDIPSLIQQSDDHIYEINLSPSELESFRENDLFITKTQEIDNKLKVRFISETKVANAKKVKADFEDAYMYFLKKQQGGLNHASIYNGI</sequence>
<dbReference type="InterPro" id="IPR027417">
    <property type="entry name" value="P-loop_NTPase"/>
</dbReference>
<dbReference type="OrthoDB" id="9804819at2"/>
<dbReference type="KEGG" id="sep:SE_0117"/>
<dbReference type="PROSITE" id="PS50893">
    <property type="entry name" value="ABC_TRANSPORTER_2"/>
    <property type="match status" value="1"/>
</dbReference>
<dbReference type="RefSeq" id="WP_002485364.1">
    <property type="nucleotide sequence ID" value="NC_004461.1"/>
</dbReference>
<dbReference type="HOGENOM" id="CLU_000604_1_2_9"/>
<evidence type="ECO:0000256" key="1">
    <source>
        <dbReference type="ARBA" id="ARBA00005417"/>
    </source>
</evidence>
<dbReference type="InterPro" id="IPR017871">
    <property type="entry name" value="ABC_transporter-like_CS"/>
</dbReference>
<dbReference type="EMBL" id="AE015929">
    <property type="protein sequence ID" value="AAO03714.1"/>
    <property type="molecule type" value="Genomic_DNA"/>
</dbReference>
<evidence type="ECO:0000256" key="2">
    <source>
        <dbReference type="ARBA" id="ARBA00022448"/>
    </source>
</evidence>
<dbReference type="Pfam" id="PF00005">
    <property type="entry name" value="ABC_tran"/>
    <property type="match status" value="1"/>
</dbReference>
<accession>A0A0H2VEM6</accession>
<keyword evidence="2" id="KW-0813">Transport</keyword>
<gene>
    <name evidence="6" type="ordered locus">SE_0117</name>
</gene>
<dbReference type="SUPFAM" id="SSF52540">
    <property type="entry name" value="P-loop containing nucleoside triphosphate hydrolases"/>
    <property type="match status" value="1"/>
</dbReference>
<dbReference type="Gene3D" id="3.40.50.300">
    <property type="entry name" value="P-loop containing nucleotide triphosphate hydrolases"/>
    <property type="match status" value="1"/>
</dbReference>
<dbReference type="SMART" id="SM00382">
    <property type="entry name" value="AAA"/>
    <property type="match status" value="1"/>
</dbReference>
<reference evidence="6 7" key="1">
    <citation type="journal article" date="2003" name="Mol. Microbiol.">
        <title>Genome-based analysis of virulence genes in a non-biofilm-forming Staphylococcus epidermidis strain (ATCC 12228).</title>
        <authorList>
            <person name="Zhang Y.Q."/>
            <person name="Ren S.X."/>
            <person name="Li H.L."/>
            <person name="Wang Y.X."/>
            <person name="Fu G."/>
            <person name="Yang J."/>
            <person name="Qin Z.Q."/>
            <person name="Miao Y.G."/>
            <person name="Wang W.Y."/>
            <person name="Chen R.S."/>
            <person name="Shen Y."/>
            <person name="Chen Z."/>
            <person name="Yuan Z.H."/>
            <person name="Zhao G.P."/>
            <person name="Qu D."/>
            <person name="Danchin A."/>
            <person name="Wen Y.M."/>
        </authorList>
    </citation>
    <scope>NUCLEOTIDE SEQUENCE [LARGE SCALE GENOMIC DNA]</scope>
    <source>
        <strain evidence="7">ATCC 12228 / FDA PCI 1200</strain>
    </source>
</reference>
<protein>
    <submittedName>
        <fullName evidence="6">ABC transporter (ATP-binding protein)</fullName>
    </submittedName>
</protein>
<dbReference type="InterPro" id="IPR003439">
    <property type="entry name" value="ABC_transporter-like_ATP-bd"/>
</dbReference>
<dbReference type="PROSITE" id="PS00211">
    <property type="entry name" value="ABC_TRANSPORTER_1"/>
    <property type="match status" value="1"/>
</dbReference>
<organism evidence="6 7">
    <name type="scientific">Staphylococcus epidermidis (strain ATCC 12228 / FDA PCI 1200)</name>
    <dbReference type="NCBI Taxonomy" id="176280"/>
    <lineage>
        <taxon>Bacteria</taxon>
        <taxon>Bacillati</taxon>
        <taxon>Bacillota</taxon>
        <taxon>Bacilli</taxon>
        <taxon>Bacillales</taxon>
        <taxon>Staphylococcaceae</taxon>
        <taxon>Staphylococcus</taxon>
    </lineage>
</organism>
<proteinExistence type="inferred from homology"/>
<evidence type="ECO:0000313" key="7">
    <source>
        <dbReference type="Proteomes" id="UP000001411"/>
    </source>
</evidence>
<name>A0A0H2VEM6_STAES</name>
<dbReference type="CDD" id="cd03264">
    <property type="entry name" value="ABC_drug_resistance_like"/>
    <property type="match status" value="1"/>
</dbReference>
<dbReference type="InterPro" id="IPR003593">
    <property type="entry name" value="AAA+_ATPase"/>
</dbReference>
<dbReference type="PANTHER" id="PTHR43335">
    <property type="entry name" value="ABC TRANSPORTER, ATP-BINDING PROTEIN"/>
    <property type="match status" value="1"/>
</dbReference>
<evidence type="ECO:0000256" key="3">
    <source>
        <dbReference type="ARBA" id="ARBA00022741"/>
    </source>
</evidence>
<dbReference type="Proteomes" id="UP000001411">
    <property type="component" value="Chromosome"/>
</dbReference>
<dbReference type="PATRIC" id="fig|176280.10.peg.108"/>
<evidence type="ECO:0000256" key="4">
    <source>
        <dbReference type="ARBA" id="ARBA00022840"/>
    </source>
</evidence>
<dbReference type="eggNOG" id="COG1131">
    <property type="taxonomic scope" value="Bacteria"/>
</dbReference>
<dbReference type="AlphaFoldDB" id="A0A0H2VEM6"/>
<dbReference type="PANTHER" id="PTHR43335:SF2">
    <property type="entry name" value="ABC TRANSPORTER, ATP-BINDING PROTEIN"/>
    <property type="match status" value="1"/>
</dbReference>
<keyword evidence="3" id="KW-0547">Nucleotide-binding</keyword>
<keyword evidence="4 6" id="KW-0067">ATP-binding</keyword>